<evidence type="ECO:0000313" key="1">
    <source>
        <dbReference type="EMBL" id="SEL93446.1"/>
    </source>
</evidence>
<keyword evidence="2" id="KW-1185">Reference proteome</keyword>
<reference evidence="1 2" key="1">
    <citation type="submission" date="2016-10" db="EMBL/GenBank/DDBJ databases">
        <authorList>
            <person name="de Groot N.N."/>
        </authorList>
    </citation>
    <scope>NUCLEOTIDE SEQUENCE [LARGE SCALE GENOMIC DNA]</scope>
    <source>
        <strain evidence="1 2">DSM 8423</strain>
    </source>
</reference>
<gene>
    <name evidence="1" type="ORF">SAMN04489760_10144</name>
</gene>
<dbReference type="AlphaFoldDB" id="A0A1H7U9K7"/>
<proteinExistence type="predicted"/>
<name>A0A1H7U9K7_9BACT</name>
<accession>A0A1H7U9K7</accession>
<evidence type="ECO:0000313" key="2">
    <source>
        <dbReference type="Proteomes" id="UP000198744"/>
    </source>
</evidence>
<dbReference type="EMBL" id="FOBS01000001">
    <property type="protein sequence ID" value="SEL93446.1"/>
    <property type="molecule type" value="Genomic_DNA"/>
</dbReference>
<organism evidence="1 2">
    <name type="scientific">Syntrophus gentianae</name>
    <dbReference type="NCBI Taxonomy" id="43775"/>
    <lineage>
        <taxon>Bacteria</taxon>
        <taxon>Pseudomonadati</taxon>
        <taxon>Thermodesulfobacteriota</taxon>
        <taxon>Syntrophia</taxon>
        <taxon>Syntrophales</taxon>
        <taxon>Syntrophaceae</taxon>
        <taxon>Syntrophus</taxon>
    </lineage>
</organism>
<dbReference type="Proteomes" id="UP000198744">
    <property type="component" value="Unassembled WGS sequence"/>
</dbReference>
<protein>
    <submittedName>
        <fullName evidence="1">Uncharacterized protein</fullName>
    </submittedName>
</protein>
<sequence>MKLKRSDDLEEKTGRLELKWIERMRQRKHRQNQPPEQAKGRIIDNPALLICWE</sequence>